<evidence type="ECO:0000313" key="1">
    <source>
        <dbReference type="Proteomes" id="UP000046392"/>
    </source>
</evidence>
<dbReference type="Gene3D" id="3.40.50.620">
    <property type="entry name" value="HUPs"/>
    <property type="match status" value="1"/>
</dbReference>
<sequence length="174" mass="19339">MKRGIKDVSPVPRVPYKKRRIVEEVSALPITSPAPYSVKEDFDGASREEDVQIEVVKANFVHTSDVVARIINDCDKDVRTNLALEYSARELLVGFVTAVKRHTQNSVDQLKQGSAEILNGWKNKAGEFIRSLIPTPDADDGLHHVSGVQKILASRPPVQVFEEIESDHSDHSSN</sequence>
<dbReference type="AlphaFoldDB" id="A0A0N5CFV6"/>
<accession>A0A0N5CFV6</accession>
<dbReference type="Proteomes" id="UP000046392">
    <property type="component" value="Unplaced"/>
</dbReference>
<dbReference type="InterPro" id="IPR014729">
    <property type="entry name" value="Rossmann-like_a/b/a_fold"/>
</dbReference>
<organism evidence="1 2">
    <name type="scientific">Strongyloides papillosus</name>
    <name type="common">Intestinal threadworm</name>
    <dbReference type="NCBI Taxonomy" id="174720"/>
    <lineage>
        <taxon>Eukaryota</taxon>
        <taxon>Metazoa</taxon>
        <taxon>Ecdysozoa</taxon>
        <taxon>Nematoda</taxon>
        <taxon>Chromadorea</taxon>
        <taxon>Rhabditida</taxon>
        <taxon>Tylenchina</taxon>
        <taxon>Panagrolaimomorpha</taxon>
        <taxon>Strongyloidoidea</taxon>
        <taxon>Strongyloididae</taxon>
        <taxon>Strongyloides</taxon>
    </lineage>
</organism>
<dbReference type="WBParaSite" id="SPAL_0001673800.1">
    <property type="protein sequence ID" value="SPAL_0001673800.1"/>
    <property type="gene ID" value="SPAL_0001673800"/>
</dbReference>
<proteinExistence type="predicted"/>
<reference evidence="2" key="1">
    <citation type="submission" date="2017-02" db="UniProtKB">
        <authorList>
            <consortium name="WormBaseParasite"/>
        </authorList>
    </citation>
    <scope>IDENTIFICATION</scope>
</reference>
<name>A0A0N5CFV6_STREA</name>
<protein>
    <submittedName>
        <fullName evidence="2">TFIIS N-terminal domain-containing protein</fullName>
    </submittedName>
</protein>
<keyword evidence="1" id="KW-1185">Reference proteome</keyword>
<evidence type="ECO:0000313" key="2">
    <source>
        <dbReference type="WBParaSite" id="SPAL_0001673800.1"/>
    </source>
</evidence>
<dbReference type="STRING" id="174720.A0A0N5CFV6"/>